<accession>A0ABS6IBQ7</accession>
<reference evidence="1 2" key="1">
    <citation type="submission" date="2021-06" db="EMBL/GenBank/DDBJ databases">
        <authorList>
            <person name="Jeong J.W."/>
        </authorList>
    </citation>
    <scope>NUCLEOTIDE SEQUENCE [LARGE SCALE GENOMIC DNA]</scope>
    <source>
        <strain evidence="1 2">MMS21-TAE1-1</strain>
    </source>
</reference>
<evidence type="ECO:0000313" key="1">
    <source>
        <dbReference type="EMBL" id="MBU8868509.1"/>
    </source>
</evidence>
<proteinExistence type="predicted"/>
<dbReference type="Proteomes" id="UP000824166">
    <property type="component" value="Unassembled WGS sequence"/>
</dbReference>
<comment type="caution">
    <text evidence="1">The sequence shown here is derived from an EMBL/GenBank/DDBJ whole genome shotgun (WGS) entry which is preliminary data.</text>
</comment>
<evidence type="ECO:0000313" key="2">
    <source>
        <dbReference type="Proteomes" id="UP000824166"/>
    </source>
</evidence>
<organism evidence="1 2">
    <name type="scientific">Paenarthrobacter aromaticivorans</name>
    <dbReference type="NCBI Taxonomy" id="2849150"/>
    <lineage>
        <taxon>Bacteria</taxon>
        <taxon>Bacillati</taxon>
        <taxon>Actinomycetota</taxon>
        <taxon>Actinomycetes</taxon>
        <taxon>Micrococcales</taxon>
        <taxon>Micrococcaceae</taxon>
        <taxon>Paenarthrobacter</taxon>
    </lineage>
</organism>
<keyword evidence="2" id="KW-1185">Reference proteome</keyword>
<protein>
    <submittedName>
        <fullName evidence="1">Uncharacterized protein</fullName>
    </submittedName>
</protein>
<name>A0ABS6IBQ7_9MICC</name>
<dbReference type="EMBL" id="JAHOPC010000015">
    <property type="protein sequence ID" value="MBU8868509.1"/>
    <property type="molecule type" value="Genomic_DNA"/>
</dbReference>
<sequence>MNDWARLPGFVVEICGSHKLVDRGIVGMVTPDGSILWLAQEGAGHRQIVEKDLRRVPRNAYAADHSLALGQRNGIFFYWHRLENTFGLQAATSGTPQPAVLSCGSMVRVL</sequence>
<dbReference type="RefSeq" id="WP_216926631.1">
    <property type="nucleotide sequence ID" value="NZ_JAHOPC010000015.1"/>
</dbReference>
<gene>
    <name evidence="1" type="ORF">KSW38_19625</name>
</gene>